<name>Q87028_9TOMB</name>
<evidence type="ECO:0000313" key="1">
    <source>
        <dbReference type="EMBL" id="AAA47455.1"/>
    </source>
</evidence>
<evidence type="ECO:0000313" key="2">
    <source>
        <dbReference type="Proteomes" id="UP000202448"/>
    </source>
</evidence>
<dbReference type="GeneID" id="991032"/>
<protein>
    <submittedName>
        <fullName evidence="1">ORF1</fullName>
    </submittedName>
</protein>
<sequence length="236" mass="27096">MGFISFSLFDVDKLLVWVSKFNPGKILSSICNLGVDCWNRFRKWFFGLNFDAHMWAVDAFMLLMPFYTEQMERVVDDFCSETQESKLEDCLELDPSVNEFFDEEVYKRDEEGVMVLQRTSSRKHIKRVRAGMMQAAIKAVEKRITNRHTIFGDDMGKVDEAAVRATASDICGEFKINEHHTNVLVYAAAYLAMTPDQRSIDSVKLAYNPKSQARRTLVTAVRENKAVAGFKSLEDF</sequence>
<dbReference type="EMBL" id="L07884">
    <property type="protein sequence ID" value="AAA47455.1"/>
    <property type="molecule type" value="Genomic_RNA"/>
</dbReference>
<reference evidence="2" key="1">
    <citation type="journal article" date="1992" name="J. Gen. Virol.">
        <title>A comparative study of the RNA-2 nucleotide sequences of two sweet clover necrotic mosaic virus strains.</title>
        <authorList>
            <person name="Ge Z."/>
            <person name="Hiruki C."/>
            <person name="Roy K.L."/>
        </authorList>
    </citation>
    <scope>NUCLEOTIDE SEQUENCE [LARGE SCALE GENOMIC DNA]</scope>
    <source>
        <strain evidence="2">59</strain>
    </source>
</reference>
<accession>Q87028</accession>
<proteinExistence type="predicted"/>
<dbReference type="Proteomes" id="UP000202448">
    <property type="component" value="Genome"/>
</dbReference>
<dbReference type="OrthoDB" id="12338at10239"/>
<dbReference type="RefSeq" id="NP_620673.1">
    <property type="nucleotide sequence ID" value="NC_003806.1"/>
</dbReference>
<organism evidence="1 2">
    <name type="scientific">Sweet clover necrotic mosaic virus</name>
    <dbReference type="NCBI Taxonomy" id="28348"/>
    <lineage>
        <taxon>Viruses</taxon>
        <taxon>Riboviria</taxon>
        <taxon>Orthornavirae</taxon>
        <taxon>Kitrinoviricota</taxon>
        <taxon>Tolucaviricetes</taxon>
        <taxon>Tolivirales</taxon>
        <taxon>Tombusviridae</taxon>
        <taxon>Regressovirinae</taxon>
        <taxon>Dianthovirus</taxon>
        <taxon>Dianthovirus meliloti</taxon>
    </lineage>
</organism>
<keyword evidence="2" id="KW-1185">Reference proteome</keyword>
<reference evidence="1 2" key="2">
    <citation type="journal article" date="1993" name="Virus Res.">
        <title>Nucleotide sequence of sweet clover necrotic mosaic dianthovirus RNA-1.</title>
        <authorList>
            <person name="Ge Z."/>
            <person name="Hiruki C."/>
            <person name="Roy K.L."/>
        </authorList>
    </citation>
    <scope>NUCLEOTIDE SEQUENCE [LARGE SCALE GENOMIC DNA]</scope>
    <source>
        <strain evidence="1 2">59</strain>
    </source>
</reference>